<sequence length="961" mass="104739">MAFRGSWRLGDYIIVTIEDDSDDNDDDVDVVITEDSETELTENTLSTDGMLTIEPNFRDSNDNYRQLSQMTYGVGGLPALGDQPVPQMNHLANLKRYSSNSEEMELLPLRKRGRSSFPRGDNMGLQELIENTNKQVNNLCGIISKMQPSWEISPLLNHGDGGPSGPVGWQENHAWPNPVRACLQPATIPELQELVLSESPPLPKIVSAYSLQPRVTPGSPAPGLAVPSYVFNEGGEGATGHLPSAQPPLALPAALLYPGEPHVAHSSEMANHSAVWGHSHLGPDPASLAFCIPPDIEMPGQAEASLGNSTESIYYPTSLGDDSGQDTVSSVFILPNFAVEKFILIEKPEQSETSQENSSETIYYPALLGSINGPGTDSSSVSLPPNFGEFEMIHITCSTIISLSIEFTVESSCLSAFEKVALVEMPEKAETSLENNSQTVYYQTSSGNDSGPALASSSLSIPPNFGMLVKAQTSPEENPETSYPVLLQDSSYQGISSLCCGIPPTFEVLVKAETGLENSTQMTNYQPLLENDSGQETSAYFFIPSTLESSTEMSSETMSSSTLMKNDNGQDIDSESFFLAPGFGCGLSCLLDSDFTVETPCFSALLPIEILVKAENSVENVPEIMNYPAVLEKDNSQDSISSSFCVPSSFGYLGDPKRNVKVLNINLVAAKKKTHPRHAARYLVHILFSKEVLMHSWVGVNSQGRQPLDPNKMAAIREYLAANFPQHDLRERGKDWKTCVADINSLIYCLCAEADTTPHVNIFSQGDFVVFQQKTGGGNKGPASLGILASADLNDKRGDEAGESRSWLSRRTAASETRENGNSQWNSSVCPQGIKEPSIEDSVVSYEALEYLGNPGRNIQLPHSVLNIAKGKSRPELAARYLIRNLFTEEVLIRSNVYGNLGYGMYALNPNRINALREFLQDIYPTCSLSETGYDWKLCVTAINSSIRSLRYDLKKSISKV</sequence>
<dbReference type="InterPro" id="IPR018379">
    <property type="entry name" value="BEN_domain"/>
</dbReference>
<dbReference type="PANTHER" id="PTHR47305:SF3">
    <property type="entry name" value="BEN DOMAIN-CONTAINING PROTEIN 2"/>
    <property type="match status" value="1"/>
</dbReference>
<dbReference type="GeneID" id="103668254"/>
<dbReference type="GO" id="GO:0003677">
    <property type="term" value="F:DNA binding"/>
    <property type="evidence" value="ECO:0007669"/>
    <property type="project" value="InterPro"/>
</dbReference>
<dbReference type="OrthoDB" id="8958408at2759"/>
<reference evidence="5" key="1">
    <citation type="submission" date="2024-06" db="UniProtKB">
        <authorList>
            <consortium name="RefSeq"/>
        </authorList>
    </citation>
    <scope>NUCLEOTIDE SEQUENCE [LARGE SCALE GENOMIC DNA]</scope>
</reference>
<keyword evidence="5" id="KW-1185">Reference proteome</keyword>
<dbReference type="PANTHER" id="PTHR47305">
    <property type="entry name" value="BEN DOMAIN-CONTAINING PROTEIN 2"/>
    <property type="match status" value="1"/>
</dbReference>
<dbReference type="Proteomes" id="UP000261680">
    <property type="component" value="Chromosome X"/>
</dbReference>
<organism evidence="5 6">
    <name type="scientific">Ursus maritimus</name>
    <name type="common">Polar bear</name>
    <name type="synonym">Thalarctos maritimus</name>
    <dbReference type="NCBI Taxonomy" id="29073"/>
    <lineage>
        <taxon>Eukaryota</taxon>
        <taxon>Metazoa</taxon>
        <taxon>Chordata</taxon>
        <taxon>Craniata</taxon>
        <taxon>Vertebrata</taxon>
        <taxon>Euteleostomi</taxon>
        <taxon>Mammalia</taxon>
        <taxon>Eutheria</taxon>
        <taxon>Laurasiatheria</taxon>
        <taxon>Carnivora</taxon>
        <taxon>Caniformia</taxon>
        <taxon>Ursidae</taxon>
        <taxon>Ursus</taxon>
    </lineage>
</organism>
<evidence type="ECO:0000256" key="3">
    <source>
        <dbReference type="SAM" id="MobiDB-lite"/>
    </source>
</evidence>
<feature type="domain" description="BEN" evidence="4">
    <location>
        <begin position="657"/>
        <end position="756"/>
    </location>
</feature>
<dbReference type="PROSITE" id="PS51457">
    <property type="entry name" value="BEN"/>
    <property type="match status" value="2"/>
</dbReference>
<dbReference type="AlphaFoldDB" id="A0A8M1GNQ0"/>
<feature type="compositionally biased region" description="Polar residues" evidence="3">
    <location>
        <begin position="806"/>
        <end position="829"/>
    </location>
</feature>
<dbReference type="Pfam" id="PF10523">
    <property type="entry name" value="BEN"/>
    <property type="match status" value="2"/>
</dbReference>
<name>A0A8M1GNQ0_URSMA</name>
<keyword evidence="2" id="KW-0539">Nucleus</keyword>
<accession>A0A8M1GNQ0</accession>
<feature type="domain" description="BEN" evidence="4">
    <location>
        <begin position="856"/>
        <end position="954"/>
    </location>
</feature>
<dbReference type="KEGG" id="umr:103668254"/>
<evidence type="ECO:0000256" key="2">
    <source>
        <dbReference type="ARBA" id="ARBA00023242"/>
    </source>
</evidence>
<gene>
    <name evidence="6" type="primary">BEND2</name>
</gene>
<protein>
    <submittedName>
        <fullName evidence="6">BEN domain-containing protein 2</fullName>
    </submittedName>
</protein>
<dbReference type="GO" id="GO:0005634">
    <property type="term" value="C:nucleus"/>
    <property type="evidence" value="ECO:0007669"/>
    <property type="project" value="UniProtKB-SubCell"/>
</dbReference>
<comment type="subcellular location">
    <subcellularLocation>
        <location evidence="1">Nucleus</location>
    </subcellularLocation>
</comment>
<feature type="region of interest" description="Disordered" evidence="3">
    <location>
        <begin position="796"/>
        <end position="829"/>
    </location>
</feature>
<dbReference type="RefSeq" id="XP_040493279.1">
    <property type="nucleotide sequence ID" value="XM_040637345.1"/>
</dbReference>
<proteinExistence type="predicted"/>
<evidence type="ECO:0000313" key="6">
    <source>
        <dbReference type="RefSeq" id="XP_040493279.1"/>
    </source>
</evidence>
<evidence type="ECO:0000256" key="1">
    <source>
        <dbReference type="ARBA" id="ARBA00004123"/>
    </source>
</evidence>
<dbReference type="CTD" id="139105"/>
<reference evidence="6" key="2">
    <citation type="submission" date="2025-08" db="UniProtKB">
        <authorList>
            <consortium name="RefSeq"/>
        </authorList>
    </citation>
    <scope>IDENTIFICATION</scope>
    <source>
        <tissue evidence="6">Whole blood</tissue>
    </source>
</reference>
<dbReference type="SMART" id="SM01025">
    <property type="entry name" value="BEN"/>
    <property type="match status" value="2"/>
</dbReference>
<evidence type="ECO:0000259" key="4">
    <source>
        <dbReference type="PROSITE" id="PS51457"/>
    </source>
</evidence>
<evidence type="ECO:0000313" key="5">
    <source>
        <dbReference type="Proteomes" id="UP000261680"/>
    </source>
</evidence>